<dbReference type="AlphaFoldDB" id="B4D414"/>
<dbReference type="PANTHER" id="PTHR33495">
    <property type="entry name" value="ANTI-SIGMA FACTOR ANTAGONIST TM_1081-RELATED-RELATED"/>
    <property type="match status" value="1"/>
</dbReference>
<keyword evidence="3" id="KW-1185">Reference proteome</keyword>
<evidence type="ECO:0000313" key="3">
    <source>
        <dbReference type="Proteomes" id="UP000005824"/>
    </source>
</evidence>
<proteinExistence type="predicted"/>
<comment type="caution">
    <text evidence="2">The sequence shown here is derived from an EMBL/GenBank/DDBJ whole genome shotgun (WGS) entry which is preliminary data.</text>
</comment>
<dbReference type="InterPro" id="IPR036513">
    <property type="entry name" value="STAS_dom_sf"/>
</dbReference>
<evidence type="ECO:0000313" key="2">
    <source>
        <dbReference type="EMBL" id="EDY18994.1"/>
    </source>
</evidence>
<evidence type="ECO:0000259" key="1">
    <source>
        <dbReference type="PROSITE" id="PS50801"/>
    </source>
</evidence>
<gene>
    <name evidence="2" type="ORF">CfE428DRAFT_3652</name>
</gene>
<name>B4D414_9BACT</name>
<dbReference type="CDD" id="cd07043">
    <property type="entry name" value="STAS_anti-anti-sigma_factors"/>
    <property type="match status" value="1"/>
</dbReference>
<feature type="domain" description="STAS" evidence="1">
    <location>
        <begin position="18"/>
        <end position="103"/>
    </location>
</feature>
<dbReference type="InterPro" id="IPR002645">
    <property type="entry name" value="STAS_dom"/>
</dbReference>
<dbReference type="EMBL" id="ABVL01000010">
    <property type="protein sequence ID" value="EDY18994.1"/>
    <property type="molecule type" value="Genomic_DNA"/>
</dbReference>
<dbReference type="STRING" id="497964.CfE428DRAFT_3652"/>
<dbReference type="Gene3D" id="3.30.750.24">
    <property type="entry name" value="STAS domain"/>
    <property type="match status" value="1"/>
</dbReference>
<organism evidence="2 3">
    <name type="scientific">Chthoniobacter flavus Ellin428</name>
    <dbReference type="NCBI Taxonomy" id="497964"/>
    <lineage>
        <taxon>Bacteria</taxon>
        <taxon>Pseudomonadati</taxon>
        <taxon>Verrucomicrobiota</taxon>
        <taxon>Spartobacteria</taxon>
        <taxon>Chthoniobacterales</taxon>
        <taxon>Chthoniobacteraceae</taxon>
        <taxon>Chthoniobacter</taxon>
    </lineage>
</organism>
<dbReference type="PROSITE" id="PS50801">
    <property type="entry name" value="STAS"/>
    <property type="match status" value="1"/>
</dbReference>
<reference evidence="2 3" key="1">
    <citation type="journal article" date="2011" name="J. Bacteriol.">
        <title>Genome sequence of Chthoniobacter flavus Ellin428, an aerobic heterotrophic soil bacterium.</title>
        <authorList>
            <person name="Kant R."/>
            <person name="van Passel M.W."/>
            <person name="Palva A."/>
            <person name="Lucas S."/>
            <person name="Lapidus A."/>
            <person name="Glavina Del Rio T."/>
            <person name="Dalin E."/>
            <person name="Tice H."/>
            <person name="Bruce D."/>
            <person name="Goodwin L."/>
            <person name="Pitluck S."/>
            <person name="Larimer F.W."/>
            <person name="Land M.L."/>
            <person name="Hauser L."/>
            <person name="Sangwan P."/>
            <person name="de Vos W.M."/>
            <person name="Janssen P.H."/>
            <person name="Smidt H."/>
        </authorList>
    </citation>
    <scope>NUCLEOTIDE SEQUENCE [LARGE SCALE GENOMIC DNA]</scope>
    <source>
        <strain evidence="2 3">Ellin428</strain>
    </source>
</reference>
<protein>
    <submittedName>
        <fullName evidence="2">Anti-sigma-factor antagonist</fullName>
    </submittedName>
</protein>
<dbReference type="eggNOG" id="COG1366">
    <property type="taxonomic scope" value="Bacteria"/>
</dbReference>
<accession>B4D414</accession>
<dbReference type="Proteomes" id="UP000005824">
    <property type="component" value="Unassembled WGS sequence"/>
</dbReference>
<dbReference type="InParanoid" id="B4D414"/>
<dbReference type="GO" id="GO:0043856">
    <property type="term" value="F:anti-sigma factor antagonist activity"/>
    <property type="evidence" value="ECO:0007669"/>
    <property type="project" value="TreeGrafter"/>
</dbReference>
<dbReference type="Pfam" id="PF01740">
    <property type="entry name" value="STAS"/>
    <property type="match status" value="1"/>
</dbReference>
<sequence length="166" mass="18074">MNVQPSILVGTANRTVWVRVEGKGSFLNSTGLKEFAKEMINRGFREFAVDLKNCTVMDSTFMGTLAGIALRLRELGQGNLRVTNLNERNSDLLSNLGLDQLFVIEARHSAPVAATQTPLAAAAPDKTAQAQTMLEAHEACVEANEANAAKFKDVLEYLKQDLHLAS</sequence>
<dbReference type="RefSeq" id="WP_006980977.1">
    <property type="nucleotide sequence ID" value="NZ_ABVL01000010.1"/>
</dbReference>
<dbReference type="SUPFAM" id="SSF52091">
    <property type="entry name" value="SpoIIaa-like"/>
    <property type="match status" value="1"/>
</dbReference>